<evidence type="ECO:0000313" key="3">
    <source>
        <dbReference type="EMBL" id="EMA33319.1"/>
    </source>
</evidence>
<keyword evidence="4" id="KW-1185">Reference proteome</keyword>
<comment type="caution">
    <text evidence="3">The sequence shown here is derived from an EMBL/GenBank/DDBJ whole genome shotgun (WGS) entry which is preliminary data.</text>
</comment>
<organism evidence="3 4">
    <name type="scientific">Halobiforma nitratireducens JCM 10879</name>
    <dbReference type="NCBI Taxonomy" id="1227454"/>
    <lineage>
        <taxon>Archaea</taxon>
        <taxon>Methanobacteriati</taxon>
        <taxon>Methanobacteriota</taxon>
        <taxon>Stenosarchaea group</taxon>
        <taxon>Halobacteria</taxon>
        <taxon>Halobacteriales</taxon>
        <taxon>Natrialbaceae</taxon>
        <taxon>Halobiforma</taxon>
    </lineage>
</organism>
<dbReference type="PANTHER" id="PTHR33393">
    <property type="entry name" value="POLYGLUTAMINE SYNTHESIS ACCESSORY PROTEIN RV0574C-RELATED"/>
    <property type="match status" value="1"/>
</dbReference>
<feature type="domain" description="Capsule synthesis protein CapA" evidence="2">
    <location>
        <begin position="25"/>
        <end position="290"/>
    </location>
</feature>
<evidence type="ECO:0000259" key="2">
    <source>
        <dbReference type="SMART" id="SM00854"/>
    </source>
</evidence>
<comment type="similarity">
    <text evidence="1">Belongs to the CapA family.</text>
</comment>
<gene>
    <name evidence="3" type="ORF">C446_13844</name>
</gene>
<evidence type="ECO:0000313" key="4">
    <source>
        <dbReference type="Proteomes" id="UP000011607"/>
    </source>
</evidence>
<dbReference type="Proteomes" id="UP000011607">
    <property type="component" value="Unassembled WGS sequence"/>
</dbReference>
<dbReference type="InterPro" id="IPR019079">
    <property type="entry name" value="Capsule_synth_CapA"/>
</dbReference>
<name>M0LLJ1_9EURY</name>
<dbReference type="EMBL" id="AOMA01000142">
    <property type="protein sequence ID" value="EMA33319.1"/>
    <property type="molecule type" value="Genomic_DNA"/>
</dbReference>
<dbReference type="AlphaFoldDB" id="M0LLJ1"/>
<dbReference type="InterPro" id="IPR029052">
    <property type="entry name" value="Metallo-depent_PP-like"/>
</dbReference>
<dbReference type="SMART" id="SM00854">
    <property type="entry name" value="PGA_cap"/>
    <property type="match status" value="1"/>
</dbReference>
<dbReference type="PANTHER" id="PTHR33393:SF11">
    <property type="entry name" value="POLYGLUTAMINE SYNTHESIS ACCESSORY PROTEIN RV0574C-RELATED"/>
    <property type="match status" value="1"/>
</dbReference>
<dbReference type="SUPFAM" id="SSF56300">
    <property type="entry name" value="Metallo-dependent phosphatases"/>
    <property type="match status" value="1"/>
</dbReference>
<evidence type="ECO:0000256" key="1">
    <source>
        <dbReference type="ARBA" id="ARBA00005662"/>
    </source>
</evidence>
<dbReference type="eggNOG" id="arCOG07503">
    <property type="taxonomic scope" value="Archaea"/>
</dbReference>
<proteinExistence type="inferred from homology"/>
<dbReference type="InterPro" id="IPR052169">
    <property type="entry name" value="CW_Biosynth-Accessory"/>
</dbReference>
<sequence>MKRSRTVLIGFVERRRMSSETDGYRIGFVGDVMLGRLVDQRRREHDPESVWGTTLDRLRGLNAVVINLECCLSTRGSEWRRTNRPFHFRADPDWAIPALEAAGIDVCALANNHVLDYEELGLRDTLTHLEEAGIADAGAGETIDEALEPAVVSVGEDGTSALDVAVVSLTDNTPEYAAGPESPGTAWLRLDDSRHASSEWVPADDESAHSRMRDALERAAETDPDLLVVSLHWGPNMVTEPPEPFREFGRWLIEEGVDVVHGHSAHVFQGIEVHERRPILYDTGDFVDDYRVDPELRNNRSFLFVLSVSADGQPRELRLYPTEIDGCAVFEASADAAEWSRQRMRELSAPLGTQFDREGETLVIDLESES</sequence>
<dbReference type="CDD" id="cd07381">
    <property type="entry name" value="MPP_CapA"/>
    <property type="match status" value="1"/>
</dbReference>
<dbReference type="STRING" id="1227454.C446_13844"/>
<dbReference type="Gene3D" id="3.60.21.10">
    <property type="match status" value="1"/>
</dbReference>
<accession>M0LLJ1</accession>
<dbReference type="Pfam" id="PF09587">
    <property type="entry name" value="PGA_cap"/>
    <property type="match status" value="1"/>
</dbReference>
<dbReference type="PATRIC" id="fig|1227454.3.peg.2830"/>
<protein>
    <submittedName>
        <fullName evidence="3">Capsule synthesis protein, CapA</fullName>
    </submittedName>
</protein>
<reference evidence="3 4" key="1">
    <citation type="journal article" date="2014" name="PLoS Genet.">
        <title>Phylogenetically driven sequencing of extremely halophilic archaea reveals strategies for static and dynamic osmo-response.</title>
        <authorList>
            <person name="Becker E.A."/>
            <person name="Seitzer P.M."/>
            <person name="Tritt A."/>
            <person name="Larsen D."/>
            <person name="Krusor M."/>
            <person name="Yao A.I."/>
            <person name="Wu D."/>
            <person name="Madern D."/>
            <person name="Eisen J.A."/>
            <person name="Darling A.E."/>
            <person name="Facciotti M.T."/>
        </authorList>
    </citation>
    <scope>NUCLEOTIDE SEQUENCE [LARGE SCALE GENOMIC DNA]</scope>
    <source>
        <strain evidence="3 4">JCM 10879</strain>
    </source>
</reference>